<gene>
    <name evidence="2" type="ORF">ACFQ5X_45700</name>
</gene>
<dbReference type="Pfam" id="PF12697">
    <property type="entry name" value="Abhydrolase_6"/>
    <property type="match status" value="1"/>
</dbReference>
<proteinExistence type="predicted"/>
<name>A0ABW3XVB0_9ACTN</name>
<dbReference type="GO" id="GO:0016787">
    <property type="term" value="F:hydrolase activity"/>
    <property type="evidence" value="ECO:0007669"/>
    <property type="project" value="UniProtKB-KW"/>
</dbReference>
<keyword evidence="3" id="KW-1185">Reference proteome</keyword>
<dbReference type="RefSeq" id="WP_381238272.1">
    <property type="nucleotide sequence ID" value="NZ_JBHSKH010000055.1"/>
</dbReference>
<dbReference type="EMBL" id="JBHTMM010000154">
    <property type="protein sequence ID" value="MFD1313027.1"/>
    <property type="molecule type" value="Genomic_DNA"/>
</dbReference>
<comment type="caution">
    <text evidence="2">The sequence shown here is derived from an EMBL/GenBank/DDBJ whole genome shotgun (WGS) entry which is preliminary data.</text>
</comment>
<reference evidence="3" key="1">
    <citation type="journal article" date="2019" name="Int. J. Syst. Evol. Microbiol.">
        <title>The Global Catalogue of Microorganisms (GCM) 10K type strain sequencing project: providing services to taxonomists for standard genome sequencing and annotation.</title>
        <authorList>
            <consortium name="The Broad Institute Genomics Platform"/>
            <consortium name="The Broad Institute Genome Sequencing Center for Infectious Disease"/>
            <person name="Wu L."/>
            <person name="Ma J."/>
        </authorList>
    </citation>
    <scope>NUCLEOTIDE SEQUENCE [LARGE SCALE GENOMIC DNA]</scope>
    <source>
        <strain evidence="3">CGMCC 4.7020</strain>
    </source>
</reference>
<dbReference type="InterPro" id="IPR000073">
    <property type="entry name" value="AB_hydrolase_1"/>
</dbReference>
<dbReference type="Gene3D" id="3.40.50.1820">
    <property type="entry name" value="alpha/beta hydrolase"/>
    <property type="match status" value="1"/>
</dbReference>
<dbReference type="SUPFAM" id="SSF53474">
    <property type="entry name" value="alpha/beta-Hydrolases"/>
    <property type="match status" value="1"/>
</dbReference>
<dbReference type="InterPro" id="IPR029058">
    <property type="entry name" value="AB_hydrolase_fold"/>
</dbReference>
<evidence type="ECO:0000313" key="2">
    <source>
        <dbReference type="EMBL" id="MFD1313027.1"/>
    </source>
</evidence>
<dbReference type="InterPro" id="IPR050228">
    <property type="entry name" value="Carboxylesterase_BioH"/>
</dbReference>
<feature type="domain" description="AB hydrolase-1" evidence="1">
    <location>
        <begin position="8"/>
        <end position="255"/>
    </location>
</feature>
<dbReference type="Proteomes" id="UP001597058">
    <property type="component" value="Unassembled WGS sequence"/>
</dbReference>
<protein>
    <submittedName>
        <fullName evidence="2">Alpha/beta hydrolase</fullName>
    </submittedName>
</protein>
<keyword evidence="2" id="KW-0378">Hydrolase</keyword>
<accession>A0ABW3XVB0</accession>
<evidence type="ECO:0000313" key="3">
    <source>
        <dbReference type="Proteomes" id="UP001597058"/>
    </source>
</evidence>
<dbReference type="PANTHER" id="PTHR43194">
    <property type="entry name" value="HYDROLASE ALPHA/BETA FOLD FAMILY"/>
    <property type="match status" value="1"/>
</dbReference>
<sequence>MPSSRTPVVFIPGLWIHSMSWAPWTEFFRDAGYDPIAPGWPGQAATVEETRRHPKALAGHSFGAIVAHYEQLIDGLEAQPVIIGHSFGGAVAEKLLGLNRAAAAVAVDAAQIKGVRPVPLAMLRSAFPGLKNPANSKRAVSLTREQFRYGFGNAVSAPESDALHQRWSIPGPAKPLFEASVMNFSPNSPLKVDTRNDDRGPLLLIMGGKDHTVPPAISRATFKQYRHSKAVTELKEFSDRGHSLTVDHGWREVAEFSLKWLQEKGY</sequence>
<dbReference type="PANTHER" id="PTHR43194:SF5">
    <property type="entry name" value="PIMELOYL-[ACYL-CARRIER PROTEIN] METHYL ESTER ESTERASE"/>
    <property type="match status" value="1"/>
</dbReference>
<organism evidence="2 3">
    <name type="scientific">Streptomyces kaempferi</name>
    <dbReference type="NCBI Taxonomy" id="333725"/>
    <lineage>
        <taxon>Bacteria</taxon>
        <taxon>Bacillati</taxon>
        <taxon>Actinomycetota</taxon>
        <taxon>Actinomycetes</taxon>
        <taxon>Kitasatosporales</taxon>
        <taxon>Streptomycetaceae</taxon>
        <taxon>Streptomyces</taxon>
    </lineage>
</organism>
<evidence type="ECO:0000259" key="1">
    <source>
        <dbReference type="Pfam" id="PF12697"/>
    </source>
</evidence>